<accession>A0ACB9D8B1</accession>
<comment type="caution">
    <text evidence="1">The sequence shown here is derived from an EMBL/GenBank/DDBJ whole genome shotgun (WGS) entry which is preliminary data.</text>
</comment>
<keyword evidence="2" id="KW-1185">Reference proteome</keyword>
<evidence type="ECO:0000313" key="2">
    <source>
        <dbReference type="Proteomes" id="UP001056120"/>
    </source>
</evidence>
<name>A0ACB9D8B1_9ASTR</name>
<proteinExistence type="predicted"/>
<reference evidence="1 2" key="2">
    <citation type="journal article" date="2022" name="Mol. Ecol. Resour.">
        <title>The genomes of chicory, endive, great burdock and yacon provide insights into Asteraceae paleo-polyploidization history and plant inulin production.</title>
        <authorList>
            <person name="Fan W."/>
            <person name="Wang S."/>
            <person name="Wang H."/>
            <person name="Wang A."/>
            <person name="Jiang F."/>
            <person name="Liu H."/>
            <person name="Zhao H."/>
            <person name="Xu D."/>
            <person name="Zhang Y."/>
        </authorList>
    </citation>
    <scope>NUCLEOTIDE SEQUENCE [LARGE SCALE GENOMIC DNA]</scope>
    <source>
        <strain evidence="2">cv. Yunnan</strain>
        <tissue evidence="1">Leaves</tissue>
    </source>
</reference>
<sequence length="109" mass="11547">MVFVFTVSPGVSNKDLLVATLSAGSGAGVSGAGVGWVVLNMDFVDGRAAVYDKGDVFVGVCCVSWWKLVDFGVSSADFANSSFSCIVASEILETLKMKFRYCLCCGPRR</sequence>
<evidence type="ECO:0000313" key="1">
    <source>
        <dbReference type="EMBL" id="KAI3742693.1"/>
    </source>
</evidence>
<dbReference type="EMBL" id="CM042037">
    <property type="protein sequence ID" value="KAI3742693.1"/>
    <property type="molecule type" value="Genomic_DNA"/>
</dbReference>
<dbReference type="Proteomes" id="UP001056120">
    <property type="component" value="Linkage Group LG20"/>
</dbReference>
<protein>
    <submittedName>
        <fullName evidence="1">Uncharacterized protein</fullName>
    </submittedName>
</protein>
<organism evidence="1 2">
    <name type="scientific">Smallanthus sonchifolius</name>
    <dbReference type="NCBI Taxonomy" id="185202"/>
    <lineage>
        <taxon>Eukaryota</taxon>
        <taxon>Viridiplantae</taxon>
        <taxon>Streptophyta</taxon>
        <taxon>Embryophyta</taxon>
        <taxon>Tracheophyta</taxon>
        <taxon>Spermatophyta</taxon>
        <taxon>Magnoliopsida</taxon>
        <taxon>eudicotyledons</taxon>
        <taxon>Gunneridae</taxon>
        <taxon>Pentapetalae</taxon>
        <taxon>asterids</taxon>
        <taxon>campanulids</taxon>
        <taxon>Asterales</taxon>
        <taxon>Asteraceae</taxon>
        <taxon>Asteroideae</taxon>
        <taxon>Heliantheae alliance</taxon>
        <taxon>Millerieae</taxon>
        <taxon>Smallanthus</taxon>
    </lineage>
</organism>
<reference evidence="2" key="1">
    <citation type="journal article" date="2022" name="Mol. Ecol. Resour.">
        <title>The genomes of chicory, endive, great burdock and yacon provide insights into Asteraceae palaeo-polyploidization history and plant inulin production.</title>
        <authorList>
            <person name="Fan W."/>
            <person name="Wang S."/>
            <person name="Wang H."/>
            <person name="Wang A."/>
            <person name="Jiang F."/>
            <person name="Liu H."/>
            <person name="Zhao H."/>
            <person name="Xu D."/>
            <person name="Zhang Y."/>
        </authorList>
    </citation>
    <scope>NUCLEOTIDE SEQUENCE [LARGE SCALE GENOMIC DNA]</scope>
    <source>
        <strain evidence="2">cv. Yunnan</strain>
    </source>
</reference>
<gene>
    <name evidence="1" type="ORF">L1987_60386</name>
</gene>